<reference evidence="1" key="1">
    <citation type="submission" date="2024-03" db="EMBL/GenBank/DDBJ databases">
        <title>Deinococcus weizhi sp. nov., isolated from human skin.</title>
        <authorList>
            <person name="Wei Z."/>
            <person name="Tian F."/>
            <person name="Yang C."/>
            <person name="Xin L.T."/>
            <person name="Wen Z.J."/>
            <person name="Lan K.C."/>
            <person name="Yu L."/>
            <person name="Zhe W."/>
            <person name="Dan F.D."/>
            <person name="Jun W."/>
            <person name="Rui Z."/>
            <person name="Yong X.J."/>
            <person name="Ting Y."/>
            <person name="Wei X."/>
            <person name="Xu Z.G."/>
            <person name="Xin Z."/>
            <person name="Dong F.G."/>
            <person name="Ni X.M."/>
            <person name="Zheng M.G."/>
            <person name="Chun Y."/>
            <person name="Qian W.X."/>
        </authorList>
    </citation>
    <scope>NUCLEOTIDE SEQUENCE</scope>
    <source>
        <strain evidence="1">VB142</strain>
    </source>
</reference>
<name>A0AAU6PZY0_9DEIO</name>
<dbReference type="AlphaFoldDB" id="A0AAU6PZY0"/>
<protein>
    <submittedName>
        <fullName evidence="1">DUF3105 domain-containing protein</fullName>
    </submittedName>
</protein>
<dbReference type="PROSITE" id="PS51257">
    <property type="entry name" value="PROKAR_LIPOPROTEIN"/>
    <property type="match status" value="1"/>
</dbReference>
<dbReference type="EMBL" id="CP149782">
    <property type="protein sequence ID" value="WYF43651.1"/>
    <property type="molecule type" value="Genomic_DNA"/>
</dbReference>
<dbReference type="InterPro" id="IPR021454">
    <property type="entry name" value="DUF3105"/>
</dbReference>
<proteinExistence type="predicted"/>
<dbReference type="RefSeq" id="WP_339094503.1">
    <property type="nucleotide sequence ID" value="NZ_CP149782.1"/>
</dbReference>
<dbReference type="Pfam" id="PF11303">
    <property type="entry name" value="DUF3105"/>
    <property type="match status" value="1"/>
</dbReference>
<organism evidence="1">
    <name type="scientific">Deinococcus sp. VB142</name>
    <dbReference type="NCBI Taxonomy" id="3112952"/>
    <lineage>
        <taxon>Bacteria</taxon>
        <taxon>Thermotogati</taxon>
        <taxon>Deinococcota</taxon>
        <taxon>Deinococci</taxon>
        <taxon>Deinococcales</taxon>
        <taxon>Deinococcaceae</taxon>
        <taxon>Deinococcus</taxon>
    </lineage>
</organism>
<gene>
    <name evidence="1" type="ORF">WDJ50_09485</name>
</gene>
<sequence length="167" mass="18098">MLHAARWTLLGGLSLGLMACAPKEIEGLRTYQYTGGDQRGGSLTYNETPPVGGPYNALWQTCAVYTQPVYNEYAVHSLARGAVWVTYRPGLDAAEVERLRTLLSGQTALLSPYPNLPAPIVMSAWNRQISVDKADDKRLGRFLKEVLPENSAPEKGSPCAGGFGGTR</sequence>
<evidence type="ECO:0000313" key="1">
    <source>
        <dbReference type="EMBL" id="WYF43651.1"/>
    </source>
</evidence>
<accession>A0AAU6PZY0</accession>